<evidence type="ECO:0000256" key="1">
    <source>
        <dbReference type="SAM" id="MobiDB-lite"/>
    </source>
</evidence>
<protein>
    <submittedName>
        <fullName evidence="3">Uncharacterized protein</fullName>
    </submittedName>
</protein>
<evidence type="ECO:0000313" key="3">
    <source>
        <dbReference type="WBParaSite" id="Gr19_v10_g5848.t1"/>
    </source>
</evidence>
<reference evidence="3" key="1">
    <citation type="submission" date="2022-11" db="UniProtKB">
        <authorList>
            <consortium name="WormBaseParasite"/>
        </authorList>
    </citation>
    <scope>IDENTIFICATION</scope>
</reference>
<feature type="region of interest" description="Disordered" evidence="1">
    <location>
        <begin position="81"/>
        <end position="104"/>
    </location>
</feature>
<sequence>MSTIDQSANFPKCRCGGHFEGIRDKIGRIENSIAWLQQGQLRCENPDKYKLWFAIDPEEEQQFKEIQKLAENNKALLTKMDEYKKEQQQKMEQYQNKQHRTPTH</sequence>
<proteinExistence type="predicted"/>
<keyword evidence="2" id="KW-1185">Reference proteome</keyword>
<dbReference type="WBParaSite" id="Gr19_v10_g5848.t1">
    <property type="protein sequence ID" value="Gr19_v10_g5848.t1"/>
    <property type="gene ID" value="Gr19_v10_g5848"/>
</dbReference>
<evidence type="ECO:0000313" key="2">
    <source>
        <dbReference type="Proteomes" id="UP000887572"/>
    </source>
</evidence>
<accession>A0A914HYJ5</accession>
<name>A0A914HYJ5_GLORO</name>
<dbReference type="AlphaFoldDB" id="A0A914HYJ5"/>
<dbReference type="Proteomes" id="UP000887572">
    <property type="component" value="Unplaced"/>
</dbReference>
<organism evidence="2 3">
    <name type="scientific">Globodera rostochiensis</name>
    <name type="common">Golden nematode worm</name>
    <name type="synonym">Heterodera rostochiensis</name>
    <dbReference type="NCBI Taxonomy" id="31243"/>
    <lineage>
        <taxon>Eukaryota</taxon>
        <taxon>Metazoa</taxon>
        <taxon>Ecdysozoa</taxon>
        <taxon>Nematoda</taxon>
        <taxon>Chromadorea</taxon>
        <taxon>Rhabditida</taxon>
        <taxon>Tylenchina</taxon>
        <taxon>Tylenchomorpha</taxon>
        <taxon>Tylenchoidea</taxon>
        <taxon>Heteroderidae</taxon>
        <taxon>Heteroderinae</taxon>
        <taxon>Globodera</taxon>
    </lineage>
</organism>